<dbReference type="PROSITE" id="PS50056">
    <property type="entry name" value="TYR_PHOSPHATASE_2"/>
    <property type="match status" value="1"/>
</dbReference>
<dbReference type="PANTHER" id="PTHR19134:SF449">
    <property type="entry name" value="TYROSINE-PROTEIN PHOSPHATASE 1"/>
    <property type="match status" value="1"/>
</dbReference>
<evidence type="ECO:0000256" key="1">
    <source>
        <dbReference type="ARBA" id="ARBA00009580"/>
    </source>
</evidence>
<dbReference type="SUPFAM" id="SSF52799">
    <property type="entry name" value="(Phosphotyrosine protein) phosphatases II"/>
    <property type="match status" value="1"/>
</dbReference>
<dbReference type="PROSITE" id="PS50055">
    <property type="entry name" value="TYR_PHOSPHATASE_PTP"/>
    <property type="match status" value="1"/>
</dbReference>
<accession>A0A1D5APG0</accession>
<dbReference type="Gene3D" id="3.90.190.10">
    <property type="entry name" value="Protein tyrosine phosphatase superfamily"/>
    <property type="match status" value="1"/>
</dbReference>
<gene>
    <name evidence="4" type="ORF">A6F54_28</name>
    <name evidence="5" type="ORF">A6F54_30</name>
</gene>
<name>A0A1D5APG0_9VIRU</name>
<protein>
    <recommendedName>
        <fullName evidence="6">Protein tyrosine phosphatase</fullName>
    </recommendedName>
</protein>
<evidence type="ECO:0008006" key="6">
    <source>
        <dbReference type="Google" id="ProtNLM"/>
    </source>
</evidence>
<evidence type="ECO:0000259" key="2">
    <source>
        <dbReference type="PROSITE" id="PS50055"/>
    </source>
</evidence>
<evidence type="ECO:0000313" key="4">
    <source>
        <dbReference type="EMBL" id="AOH69103.1"/>
    </source>
</evidence>
<reference evidence="4" key="1">
    <citation type="journal article" date="2016" name="PLoS ONE">
        <title>Analysis of Genetic Variation across the Encapsidated Genome of Microplitis demolitor Bracovirus in Parasitoid Wasps.</title>
        <authorList>
            <person name="Burke G.R."/>
        </authorList>
    </citation>
    <scope>NUCLEOTIDE SEQUENCE</scope>
    <source>
        <strain evidence="4">UGA</strain>
    </source>
</reference>
<dbReference type="Pfam" id="PF00102">
    <property type="entry name" value="Y_phosphatase"/>
    <property type="match status" value="1"/>
</dbReference>
<sequence length="302" mass="35427">MEFKPFDVKSLWKRANQPNFSSLVWEEYFFITNRQEPHTWKAFAILENSDKNRSNYIPCWDKTRVKLSQNGVPSSYIHANYVNGFKDKKKFICTQGPMAHTVKDFWKMVWINNCHLIVVLINTTYNDKDNYYQYWNLRESGQVQTGRYKIKTLKINEFSTFIMTVLELTDERTGTSRNVCHFLYTKWPENDFPDVKEFYMFVLQVNKALLKIRLIASSSHQTPPGPVVVHCSTGIGRTGTFCAIDNAVIKLVETEQVSLPQIVTEIRQQRHSSVIIPEQYFFCYRVLIHLVSIMVKKEVVPK</sequence>
<dbReference type="GO" id="GO:0004725">
    <property type="term" value="F:protein tyrosine phosphatase activity"/>
    <property type="evidence" value="ECO:0007669"/>
    <property type="project" value="InterPro"/>
</dbReference>
<proteinExistence type="inferred from homology"/>
<dbReference type="PRINTS" id="PR00700">
    <property type="entry name" value="PRTYPHPHTASE"/>
</dbReference>
<feature type="domain" description="Tyrosine specific protein phosphatases" evidence="3">
    <location>
        <begin position="196"/>
        <end position="281"/>
    </location>
</feature>
<dbReference type="PANTHER" id="PTHR19134">
    <property type="entry name" value="RECEPTOR-TYPE TYROSINE-PROTEIN PHOSPHATASE"/>
    <property type="match status" value="1"/>
</dbReference>
<dbReference type="CDD" id="cd00047">
    <property type="entry name" value="PTPc"/>
    <property type="match status" value="1"/>
</dbReference>
<dbReference type="InterPro" id="IPR000387">
    <property type="entry name" value="Tyr_Pase_dom"/>
</dbReference>
<dbReference type="InterPro" id="IPR000242">
    <property type="entry name" value="PTP_cat"/>
</dbReference>
<dbReference type="PROSITE" id="PS00383">
    <property type="entry name" value="TYR_PHOSPHATASE_1"/>
    <property type="match status" value="1"/>
</dbReference>
<evidence type="ECO:0000259" key="3">
    <source>
        <dbReference type="PROSITE" id="PS50056"/>
    </source>
</evidence>
<dbReference type="SMART" id="SM00194">
    <property type="entry name" value="PTPc"/>
    <property type="match status" value="1"/>
</dbReference>
<organism evidence="4">
    <name type="scientific">Microplitis mediator bracovirus</name>
    <dbReference type="NCBI Taxonomy" id="1836595"/>
    <lineage>
        <taxon>Viruses</taxon>
        <taxon>Viruses incertae sedis</taxon>
        <taxon>Polydnaviriformidae</taxon>
        <taxon>Bracoviriform</taxon>
    </lineage>
</organism>
<feature type="domain" description="Tyrosine-protein phosphatase" evidence="2">
    <location>
        <begin position="47"/>
        <end position="290"/>
    </location>
</feature>
<dbReference type="InterPro" id="IPR050348">
    <property type="entry name" value="Protein-Tyr_Phosphatase"/>
</dbReference>
<dbReference type="InterPro" id="IPR003595">
    <property type="entry name" value="Tyr_Pase_cat"/>
</dbReference>
<evidence type="ECO:0000313" key="5">
    <source>
        <dbReference type="EMBL" id="AOH69105.1"/>
    </source>
</evidence>
<dbReference type="InterPro" id="IPR029021">
    <property type="entry name" value="Prot-tyrosine_phosphatase-like"/>
</dbReference>
<dbReference type="EMBL" id="KX223717">
    <property type="protein sequence ID" value="AOH69105.1"/>
    <property type="molecule type" value="Genomic_DNA"/>
</dbReference>
<dbReference type="SMART" id="SM00404">
    <property type="entry name" value="PTPc_motif"/>
    <property type="match status" value="1"/>
</dbReference>
<dbReference type="InterPro" id="IPR016130">
    <property type="entry name" value="Tyr_Pase_AS"/>
</dbReference>
<comment type="similarity">
    <text evidence="1">Belongs to the protein-tyrosine phosphatase family.</text>
</comment>
<dbReference type="EMBL" id="KX223717">
    <property type="protein sequence ID" value="AOH69103.1"/>
    <property type="molecule type" value="Genomic_DNA"/>
</dbReference>